<dbReference type="OrthoDB" id="2845592at2"/>
<dbReference type="AlphaFoldDB" id="A0A4Q0VNX5"/>
<protein>
    <submittedName>
        <fullName evidence="4">RsfA family transcriptional regulator</fullName>
    </submittedName>
</protein>
<feature type="coiled-coil region" evidence="1">
    <location>
        <begin position="136"/>
        <end position="177"/>
    </location>
</feature>
<proteinExistence type="predicted"/>
<evidence type="ECO:0000313" key="4">
    <source>
        <dbReference type="EMBL" id="RXI98116.1"/>
    </source>
</evidence>
<evidence type="ECO:0000313" key="5">
    <source>
        <dbReference type="Proteomes" id="UP000290649"/>
    </source>
</evidence>
<dbReference type="PROSITE" id="PS50090">
    <property type="entry name" value="MYB_LIKE"/>
    <property type="match status" value="1"/>
</dbReference>
<dbReference type="PROSITE" id="PS51294">
    <property type="entry name" value="HTH_MYB"/>
    <property type="match status" value="1"/>
</dbReference>
<accession>A0A4Q0VNX5</accession>
<feature type="domain" description="Myb-like" evidence="2">
    <location>
        <begin position="1"/>
        <end position="57"/>
    </location>
</feature>
<dbReference type="InterPro" id="IPR017930">
    <property type="entry name" value="Myb_dom"/>
</dbReference>
<dbReference type="NCBIfam" id="TIGR02894">
    <property type="entry name" value="DNA_bind_RsfA"/>
    <property type="match status" value="1"/>
</dbReference>
<evidence type="ECO:0000259" key="3">
    <source>
        <dbReference type="PROSITE" id="PS51294"/>
    </source>
</evidence>
<feature type="domain" description="HTH myb-type" evidence="3">
    <location>
        <begin position="1"/>
        <end position="61"/>
    </location>
</feature>
<gene>
    <name evidence="4" type="ORF">DS745_17370</name>
</gene>
<dbReference type="EMBL" id="QOUX01000046">
    <property type="protein sequence ID" value="RXI98116.1"/>
    <property type="molecule type" value="Genomic_DNA"/>
</dbReference>
<keyword evidence="5" id="KW-1185">Reference proteome</keyword>
<evidence type="ECO:0000256" key="1">
    <source>
        <dbReference type="SAM" id="Coils"/>
    </source>
</evidence>
<name>A0A4Q0VNX5_9BACI</name>
<evidence type="ECO:0000259" key="2">
    <source>
        <dbReference type="PROSITE" id="PS50090"/>
    </source>
</evidence>
<dbReference type="InterPro" id="IPR014243">
    <property type="entry name" value="RsfA-like"/>
</dbReference>
<dbReference type="InterPro" id="IPR001005">
    <property type="entry name" value="SANT/Myb"/>
</dbReference>
<organism evidence="4 5">
    <name type="scientific">Anaerobacillus alkaliphilus</name>
    <dbReference type="NCBI Taxonomy" id="1548597"/>
    <lineage>
        <taxon>Bacteria</taxon>
        <taxon>Bacillati</taxon>
        <taxon>Bacillota</taxon>
        <taxon>Bacilli</taxon>
        <taxon>Bacillales</taxon>
        <taxon>Bacillaceae</taxon>
        <taxon>Anaerobacillus</taxon>
    </lineage>
</organism>
<keyword evidence="1" id="KW-0175">Coiled coil</keyword>
<reference evidence="4 5" key="1">
    <citation type="journal article" date="2019" name="Int. J. Syst. Evol. Microbiol.">
        <title>Anaerobacillus alkaliphilus sp. nov., a novel alkaliphilic and moderately halophilic bacterium.</title>
        <authorList>
            <person name="Borsodi A.K."/>
            <person name="Aszalos J.M."/>
            <person name="Bihari P."/>
            <person name="Nagy I."/>
            <person name="Schumann P."/>
            <person name="Sproer C."/>
            <person name="Kovacs A.L."/>
            <person name="Boka K."/>
            <person name="Dobosy P."/>
            <person name="Ovari M."/>
            <person name="Szili-Kovacs T."/>
            <person name="Toth E."/>
        </authorList>
    </citation>
    <scope>NUCLEOTIDE SEQUENCE [LARGE SCALE GENOMIC DNA]</scope>
    <source>
        <strain evidence="4 5">B16-10</strain>
    </source>
</reference>
<comment type="caution">
    <text evidence="4">The sequence shown here is derived from an EMBL/GenBank/DDBJ whole genome shotgun (WGS) entry which is preliminary data.</text>
</comment>
<dbReference type="Pfam" id="PF13921">
    <property type="entry name" value="Myb_DNA-bind_6"/>
    <property type="match status" value="1"/>
</dbReference>
<sequence>MSIVRQDAWTNDEDLVLAEVVLRHIREGSTQLAAFDEVGERLSRTSAACGFRWNSSIRKKYEAAIAIAKKQRKNLKKTKLEDSQKASQVEVASDITEEFTPVLETINEEVVTIDDQLTIDSVIDFLISQKGVLSSNADLVSENKKLAEKVDELTSENKKITKELLALQDNYDLMKQDYKLLIDIMDRAKQLSIVKG</sequence>
<dbReference type="PANTHER" id="PTHR41302:SF2">
    <property type="entry name" value="PRESPORE SPECIFIC TRANSCRIPTIONAL ACTIVATOR RSFA"/>
    <property type="match status" value="1"/>
</dbReference>
<dbReference type="PANTHER" id="PTHR41302">
    <property type="entry name" value="PRESPORE-SPECIFIC TRANSCRIPTIONAL REGULATOR RSFA-RELATED"/>
    <property type="match status" value="1"/>
</dbReference>
<dbReference type="Proteomes" id="UP000290649">
    <property type="component" value="Unassembled WGS sequence"/>
</dbReference>
<dbReference type="RefSeq" id="WP_129079475.1">
    <property type="nucleotide sequence ID" value="NZ_QOUX01000046.1"/>
</dbReference>